<name>A0AAD7DQB0_MYCRO</name>
<dbReference type="SUPFAM" id="SSF52047">
    <property type="entry name" value="RNI-like"/>
    <property type="match status" value="1"/>
</dbReference>
<gene>
    <name evidence="1" type="ORF">B0H17DRAFT_1053111</name>
</gene>
<sequence>MRPRPSPLDIPELAERCISLLHDSYDDLVACATVKRSWTYFAQSYLFKDVGLSIEDGSCARLLDVFTDSPHLIRFVLRMNVWVEFMSPEEFAALAALPFLNIRVLHICSRREPSSQAATAIQQFLALPRLEYVKLKYTLRDLDQFERTLERASPSIKHLLLCLESTQGSPALVFPSPKTRTTTTQTRMQISSLRMVGDSTFLRWLATGRSAIDLSRLRTLDLRGCDSTILCTPAFASAAAGLEVLHVDCFIVPHEPC</sequence>
<evidence type="ECO:0000313" key="2">
    <source>
        <dbReference type="Proteomes" id="UP001221757"/>
    </source>
</evidence>
<dbReference type="Proteomes" id="UP001221757">
    <property type="component" value="Unassembled WGS sequence"/>
</dbReference>
<accession>A0AAD7DQB0</accession>
<comment type="caution">
    <text evidence="1">The sequence shown here is derived from an EMBL/GenBank/DDBJ whole genome shotgun (WGS) entry which is preliminary data.</text>
</comment>
<dbReference type="AlphaFoldDB" id="A0AAD7DQB0"/>
<dbReference type="Gene3D" id="3.80.10.10">
    <property type="entry name" value="Ribonuclease Inhibitor"/>
    <property type="match status" value="1"/>
</dbReference>
<dbReference type="InterPro" id="IPR032675">
    <property type="entry name" value="LRR_dom_sf"/>
</dbReference>
<evidence type="ECO:0000313" key="1">
    <source>
        <dbReference type="EMBL" id="KAJ7696799.1"/>
    </source>
</evidence>
<proteinExistence type="predicted"/>
<protein>
    <submittedName>
        <fullName evidence="1">Uncharacterized protein</fullName>
    </submittedName>
</protein>
<dbReference type="EMBL" id="JARKIE010000033">
    <property type="protein sequence ID" value="KAJ7696799.1"/>
    <property type="molecule type" value="Genomic_DNA"/>
</dbReference>
<keyword evidence="2" id="KW-1185">Reference proteome</keyword>
<organism evidence="1 2">
    <name type="scientific">Mycena rosella</name>
    <name type="common">Pink bonnet</name>
    <name type="synonym">Agaricus rosellus</name>
    <dbReference type="NCBI Taxonomy" id="1033263"/>
    <lineage>
        <taxon>Eukaryota</taxon>
        <taxon>Fungi</taxon>
        <taxon>Dikarya</taxon>
        <taxon>Basidiomycota</taxon>
        <taxon>Agaricomycotina</taxon>
        <taxon>Agaricomycetes</taxon>
        <taxon>Agaricomycetidae</taxon>
        <taxon>Agaricales</taxon>
        <taxon>Marasmiineae</taxon>
        <taxon>Mycenaceae</taxon>
        <taxon>Mycena</taxon>
    </lineage>
</organism>
<reference evidence="1" key="1">
    <citation type="submission" date="2023-03" db="EMBL/GenBank/DDBJ databases">
        <title>Massive genome expansion in bonnet fungi (Mycena s.s.) driven by repeated elements and novel gene families across ecological guilds.</title>
        <authorList>
            <consortium name="Lawrence Berkeley National Laboratory"/>
            <person name="Harder C.B."/>
            <person name="Miyauchi S."/>
            <person name="Viragh M."/>
            <person name="Kuo A."/>
            <person name="Thoen E."/>
            <person name="Andreopoulos B."/>
            <person name="Lu D."/>
            <person name="Skrede I."/>
            <person name="Drula E."/>
            <person name="Henrissat B."/>
            <person name="Morin E."/>
            <person name="Kohler A."/>
            <person name="Barry K."/>
            <person name="LaButti K."/>
            <person name="Morin E."/>
            <person name="Salamov A."/>
            <person name="Lipzen A."/>
            <person name="Mereny Z."/>
            <person name="Hegedus B."/>
            <person name="Baldrian P."/>
            <person name="Stursova M."/>
            <person name="Weitz H."/>
            <person name="Taylor A."/>
            <person name="Grigoriev I.V."/>
            <person name="Nagy L.G."/>
            <person name="Martin F."/>
            <person name="Kauserud H."/>
        </authorList>
    </citation>
    <scope>NUCLEOTIDE SEQUENCE</scope>
    <source>
        <strain evidence="1">CBHHK067</strain>
    </source>
</reference>